<sequence>MSMLSHPAQPEDPAVAAETLVEPAMRENRRRHLTVEEVLSQFDGEFFRNWFIDGPKLLLKGKFSRRAAFFLTIGALPALMGVAYILLPDVLFPTPQHNAFFHFAKVVSSDVASLIPIGIGLIATVFSFRLPLGS</sequence>
<evidence type="ECO:0000313" key="3">
    <source>
        <dbReference type="Proteomes" id="UP001165653"/>
    </source>
</evidence>
<dbReference type="EMBL" id="JAPDDR010000010">
    <property type="protein sequence ID" value="MCW1915600.1"/>
    <property type="molecule type" value="Genomic_DNA"/>
</dbReference>
<gene>
    <name evidence="2" type="ORF">OJ996_18590</name>
</gene>
<proteinExistence type="predicted"/>
<keyword evidence="1" id="KW-1133">Transmembrane helix</keyword>
<evidence type="ECO:0000313" key="2">
    <source>
        <dbReference type="EMBL" id="MCW1915600.1"/>
    </source>
</evidence>
<comment type="caution">
    <text evidence="2">The sequence shown here is derived from an EMBL/GenBank/DDBJ whole genome shotgun (WGS) entry which is preliminary data.</text>
</comment>
<feature type="transmembrane region" description="Helical" evidence="1">
    <location>
        <begin position="67"/>
        <end position="87"/>
    </location>
</feature>
<reference evidence="2" key="1">
    <citation type="submission" date="2022-10" db="EMBL/GenBank/DDBJ databases">
        <title>Luteolibacter sp. GHJ8, whole genome shotgun sequencing project.</title>
        <authorList>
            <person name="Zhao G."/>
            <person name="Shen L."/>
        </authorList>
    </citation>
    <scope>NUCLEOTIDE SEQUENCE</scope>
    <source>
        <strain evidence="2">GHJ8</strain>
    </source>
</reference>
<keyword evidence="1" id="KW-0472">Membrane</keyword>
<keyword evidence="1" id="KW-0812">Transmembrane</keyword>
<name>A0ABT3G720_9BACT</name>
<organism evidence="2 3">
    <name type="scientific">Luteolibacter rhizosphaerae</name>
    <dbReference type="NCBI Taxonomy" id="2989719"/>
    <lineage>
        <taxon>Bacteria</taxon>
        <taxon>Pseudomonadati</taxon>
        <taxon>Verrucomicrobiota</taxon>
        <taxon>Verrucomicrobiia</taxon>
        <taxon>Verrucomicrobiales</taxon>
        <taxon>Verrucomicrobiaceae</taxon>
        <taxon>Luteolibacter</taxon>
    </lineage>
</organism>
<protein>
    <submittedName>
        <fullName evidence="2">Uncharacterized protein</fullName>
    </submittedName>
</protein>
<dbReference type="Proteomes" id="UP001165653">
    <property type="component" value="Unassembled WGS sequence"/>
</dbReference>
<keyword evidence="3" id="KW-1185">Reference proteome</keyword>
<dbReference type="RefSeq" id="WP_264515153.1">
    <property type="nucleotide sequence ID" value="NZ_JAPDDR010000010.1"/>
</dbReference>
<accession>A0ABT3G720</accession>
<evidence type="ECO:0000256" key="1">
    <source>
        <dbReference type="SAM" id="Phobius"/>
    </source>
</evidence>
<feature type="transmembrane region" description="Helical" evidence="1">
    <location>
        <begin position="107"/>
        <end position="128"/>
    </location>
</feature>